<feature type="region of interest" description="Disordered" evidence="1">
    <location>
        <begin position="122"/>
        <end position="155"/>
    </location>
</feature>
<organism evidence="3">
    <name type="scientific">uncultured Sphingopyxis sp</name>
    <dbReference type="NCBI Taxonomy" id="310581"/>
    <lineage>
        <taxon>Bacteria</taxon>
        <taxon>Pseudomonadati</taxon>
        <taxon>Pseudomonadota</taxon>
        <taxon>Alphaproteobacteria</taxon>
        <taxon>Sphingomonadales</taxon>
        <taxon>Sphingomonadaceae</taxon>
        <taxon>Sphingopyxis</taxon>
        <taxon>environmental samples</taxon>
    </lineage>
</organism>
<reference evidence="3" key="1">
    <citation type="submission" date="2016-03" db="EMBL/GenBank/DDBJ databases">
        <authorList>
            <person name="Ploux O."/>
        </authorList>
    </citation>
    <scope>NUCLEOTIDE SEQUENCE</scope>
    <source>
        <strain evidence="3">UC10</strain>
    </source>
</reference>
<dbReference type="KEGG" id="sphu:SPPYR_3735"/>
<evidence type="ECO:0000256" key="1">
    <source>
        <dbReference type="SAM" id="MobiDB-lite"/>
    </source>
</evidence>
<keyword evidence="2" id="KW-0812">Transmembrane</keyword>
<dbReference type="EMBL" id="LT598653">
    <property type="protein sequence ID" value="SBV34850.1"/>
    <property type="molecule type" value="Genomic_DNA"/>
</dbReference>
<dbReference type="RefSeq" id="WP_295321863.1">
    <property type="nucleotide sequence ID" value="NZ_LT598653.1"/>
</dbReference>
<keyword evidence="2" id="KW-0472">Membrane</keyword>
<protein>
    <submittedName>
        <fullName evidence="3">Uncharacterized protein</fullName>
    </submittedName>
</protein>
<evidence type="ECO:0000256" key="2">
    <source>
        <dbReference type="SAM" id="Phobius"/>
    </source>
</evidence>
<proteinExistence type="predicted"/>
<keyword evidence="2" id="KW-1133">Transmembrane helix</keyword>
<accession>A0A1Y5PY10</accession>
<sequence>MGMFNKIDVGGGLSDFWSYIREPRPHRWAIWGVALALTWLVFNGIEQYLIPYEKPKAEIIYFENWKATRSAEEIRADWVARAKETTRRNAEKRAEYQRFADSLGIEYDSTEADRVTRETLGEEAAAAAKKKPAPVQTRSTLAERAARGAAPKAAD</sequence>
<evidence type="ECO:0000313" key="3">
    <source>
        <dbReference type="EMBL" id="SBV34850.1"/>
    </source>
</evidence>
<name>A0A1Y5PY10_9SPHN</name>
<gene>
    <name evidence="3" type="ORF">SPPYR_3735</name>
</gene>
<feature type="transmembrane region" description="Helical" evidence="2">
    <location>
        <begin position="28"/>
        <end position="45"/>
    </location>
</feature>
<dbReference type="AlphaFoldDB" id="A0A1Y5PY10"/>